<dbReference type="PANTHER" id="PTHR11552">
    <property type="entry name" value="GLUCOSE-METHANOL-CHOLINE GMC OXIDOREDUCTASE"/>
    <property type="match status" value="1"/>
</dbReference>
<dbReference type="PROSITE" id="PS00623">
    <property type="entry name" value="GMC_OXRED_1"/>
    <property type="match status" value="1"/>
</dbReference>
<dbReference type="Pfam" id="PF00732">
    <property type="entry name" value="GMC_oxred_N"/>
    <property type="match status" value="1"/>
</dbReference>
<dbReference type="InterPro" id="IPR007867">
    <property type="entry name" value="GMC_OxRtase_C"/>
</dbReference>
<gene>
    <name evidence="8" type="ORF">DSL72_001150</name>
</gene>
<dbReference type="SUPFAM" id="SSF54373">
    <property type="entry name" value="FAD-linked reductases, C-terminal domain"/>
    <property type="match status" value="1"/>
</dbReference>
<comment type="similarity">
    <text evidence="1 4">Belongs to the GMC oxidoreductase family.</text>
</comment>
<comment type="cofactor">
    <cofactor evidence="3">
        <name>FAD</name>
        <dbReference type="ChEBI" id="CHEBI:57692"/>
    </cofactor>
</comment>
<evidence type="ECO:0000256" key="2">
    <source>
        <dbReference type="PIRSR" id="PIRSR000137-1"/>
    </source>
</evidence>
<keyword evidence="3 4" id="KW-0274">FAD</keyword>
<evidence type="ECO:0000259" key="6">
    <source>
        <dbReference type="PROSITE" id="PS00623"/>
    </source>
</evidence>
<proteinExistence type="inferred from homology"/>
<feature type="binding site" evidence="3">
    <location>
        <position position="219"/>
    </location>
    <ligand>
        <name>FAD</name>
        <dbReference type="ChEBI" id="CHEBI:57692"/>
    </ligand>
</feature>
<feature type="active site" description="Proton acceptor" evidence="2">
    <location>
        <position position="523"/>
    </location>
</feature>
<evidence type="ECO:0000313" key="8">
    <source>
        <dbReference type="EMBL" id="QSZ31583.1"/>
    </source>
</evidence>
<reference evidence="8" key="1">
    <citation type="submission" date="2020-10" db="EMBL/GenBank/DDBJ databases">
        <title>Genome Sequence of Monilinia vaccinii-corymbosi Sheds Light on Mummy Berry Disease Infection of Blueberry and Mating Type.</title>
        <authorList>
            <person name="Yow A.G."/>
            <person name="Zhang Y."/>
            <person name="Bansal K."/>
            <person name="Eacker S.M."/>
            <person name="Sullivan S."/>
            <person name="Liachko I."/>
            <person name="Cubeta M.A."/>
            <person name="Rollins J.A."/>
            <person name="Ashrafi H."/>
        </authorList>
    </citation>
    <scope>NUCLEOTIDE SEQUENCE</scope>
    <source>
        <strain evidence="8">RL-1</strain>
    </source>
</reference>
<feature type="domain" description="Glucose-methanol-choline oxidoreductase N-terminal" evidence="6">
    <location>
        <begin position="84"/>
        <end position="107"/>
    </location>
</feature>
<dbReference type="InterPro" id="IPR000172">
    <property type="entry name" value="GMC_OxRdtase_N"/>
</dbReference>
<evidence type="ECO:0000313" key="9">
    <source>
        <dbReference type="Proteomes" id="UP000672032"/>
    </source>
</evidence>
<feature type="domain" description="Glucose-methanol-choline oxidoreductase N-terminal" evidence="7">
    <location>
        <begin position="256"/>
        <end position="270"/>
    </location>
</feature>
<feature type="compositionally biased region" description="Polar residues" evidence="5">
    <location>
        <begin position="145"/>
        <end position="155"/>
    </location>
</feature>
<dbReference type="GO" id="GO:0050660">
    <property type="term" value="F:flavin adenine dinucleotide binding"/>
    <property type="evidence" value="ECO:0007669"/>
    <property type="project" value="InterPro"/>
</dbReference>
<dbReference type="Proteomes" id="UP000672032">
    <property type="component" value="Chromosome 2"/>
</dbReference>
<evidence type="ECO:0000256" key="3">
    <source>
        <dbReference type="PIRSR" id="PIRSR000137-2"/>
    </source>
</evidence>
<evidence type="ECO:0000256" key="5">
    <source>
        <dbReference type="SAM" id="MobiDB-lite"/>
    </source>
</evidence>
<accession>A0A8A3P188</accession>
<evidence type="ECO:0000256" key="1">
    <source>
        <dbReference type="ARBA" id="ARBA00010790"/>
    </source>
</evidence>
<organism evidence="8 9">
    <name type="scientific">Monilinia vaccinii-corymbosi</name>
    <dbReference type="NCBI Taxonomy" id="61207"/>
    <lineage>
        <taxon>Eukaryota</taxon>
        <taxon>Fungi</taxon>
        <taxon>Dikarya</taxon>
        <taxon>Ascomycota</taxon>
        <taxon>Pezizomycotina</taxon>
        <taxon>Leotiomycetes</taxon>
        <taxon>Helotiales</taxon>
        <taxon>Sclerotiniaceae</taxon>
        <taxon>Monilinia</taxon>
    </lineage>
</organism>
<feature type="active site" description="Proton donor" evidence="2">
    <location>
        <position position="485"/>
    </location>
</feature>
<dbReference type="AlphaFoldDB" id="A0A8A3P188"/>
<name>A0A8A3P188_9HELO</name>
<dbReference type="PIRSF" id="PIRSF000137">
    <property type="entry name" value="Alcohol_oxidase"/>
    <property type="match status" value="1"/>
</dbReference>
<protein>
    <recommendedName>
        <fullName evidence="6 7">Glucose-methanol-choline oxidoreductase N-terminal domain-containing protein</fullName>
    </recommendedName>
</protein>
<dbReference type="GO" id="GO:0016614">
    <property type="term" value="F:oxidoreductase activity, acting on CH-OH group of donors"/>
    <property type="evidence" value="ECO:0007669"/>
    <property type="project" value="InterPro"/>
</dbReference>
<keyword evidence="4" id="KW-0285">Flavoprotein</keyword>
<dbReference type="Gene3D" id="3.30.560.10">
    <property type="entry name" value="Glucose Oxidase, domain 3"/>
    <property type="match status" value="1"/>
</dbReference>
<dbReference type="PANTHER" id="PTHR11552:SF123">
    <property type="entry name" value="GMC OXIDOREDUCTASE (AFU_ORTHOLOGUE AFUA_2G01770)-RELATED"/>
    <property type="match status" value="1"/>
</dbReference>
<dbReference type="SUPFAM" id="SSF51905">
    <property type="entry name" value="FAD/NAD(P)-binding domain"/>
    <property type="match status" value="1"/>
</dbReference>
<dbReference type="Gene3D" id="3.50.50.60">
    <property type="entry name" value="FAD/NAD(P)-binding domain"/>
    <property type="match status" value="1"/>
</dbReference>
<evidence type="ECO:0000256" key="4">
    <source>
        <dbReference type="RuleBase" id="RU003968"/>
    </source>
</evidence>
<dbReference type="Pfam" id="PF05199">
    <property type="entry name" value="GMC_oxred_C"/>
    <property type="match status" value="1"/>
</dbReference>
<sequence>MAPFNPDYIIIGGGISGCVVASRLHEKNPSLRILLIEAGPDASNHPKVPGAMTASLLLHSELDWDYKTTPQRHLNNRECYAAAGKALGGGSVINACGWIRGEASDYDSWAEAVGDPKWNYQGFLPYFRKVEHYHVSSEEHGSEGPNYTQSVTSSGRRYPLRDQVKNAWSSVGVRHIADANSGSPQGIGELVENRRESIRQVASSIYPLKGIDVLLNTLVKRVVIEDNEAGEKVATGVELANGDIIKAKGEVILAGGAYRTPQVLLLSGVGAKKNLKGIPQVIDLPEVGKNFHDHMSVAQWWKLKHPENNLAIGAPGFKDPKYFTGLPMDWIITQTVPRQGLKDALERDSGENEDSNPLIASDRAHTESFMVYVARSPENPPIPLNGTHVTTSVVGLLPTSRGSIKLASTDPKDAPLIDPNYYATEADRYVLRTGLRKMAEVLSTDAGRDIVDHEVVSEGLVPLTPNSSDEEVDAHVRMHGSTVYHAAGTASMGKVVDSDLMVLGIRKLRIVDASVIPVPIAAHYQALIYALGERAADIISSTKSS</sequence>
<dbReference type="InterPro" id="IPR012132">
    <property type="entry name" value="GMC_OxRdtase"/>
</dbReference>
<dbReference type="PROSITE" id="PS00624">
    <property type="entry name" value="GMC_OXRED_2"/>
    <property type="match status" value="1"/>
</dbReference>
<dbReference type="InterPro" id="IPR036188">
    <property type="entry name" value="FAD/NAD-bd_sf"/>
</dbReference>
<dbReference type="OrthoDB" id="269227at2759"/>
<dbReference type="EMBL" id="CP063406">
    <property type="protein sequence ID" value="QSZ31583.1"/>
    <property type="molecule type" value="Genomic_DNA"/>
</dbReference>
<feature type="region of interest" description="Disordered" evidence="5">
    <location>
        <begin position="137"/>
        <end position="156"/>
    </location>
</feature>
<keyword evidence="9" id="KW-1185">Reference proteome</keyword>
<evidence type="ECO:0000259" key="7">
    <source>
        <dbReference type="PROSITE" id="PS00624"/>
    </source>
</evidence>